<dbReference type="FunFam" id="2.30.33.40:FF:000001">
    <property type="entry name" value="10 kDa chaperonin"/>
    <property type="match status" value="1"/>
</dbReference>
<evidence type="ECO:0000313" key="12">
    <source>
        <dbReference type="Proteomes" id="UP000284434"/>
    </source>
</evidence>
<evidence type="ECO:0000313" key="10">
    <source>
        <dbReference type="Proteomes" id="UP000283426"/>
    </source>
</evidence>
<dbReference type="OMA" id="EDFLIMR"/>
<comment type="subcellular location">
    <subcellularLocation>
        <location evidence="3">Cytoplasm</location>
    </subcellularLocation>
</comment>
<dbReference type="RefSeq" id="WP_013612561.1">
    <property type="nucleotide sequence ID" value="NZ_BAABYK010000001.1"/>
</dbReference>
<evidence type="ECO:0000256" key="4">
    <source>
        <dbReference type="RuleBase" id="RU000535"/>
    </source>
</evidence>
<dbReference type="PANTHER" id="PTHR10772">
    <property type="entry name" value="10 KDA HEAT SHOCK PROTEIN"/>
    <property type="match status" value="1"/>
</dbReference>
<dbReference type="InterPro" id="IPR020818">
    <property type="entry name" value="Chaperonin_GroES"/>
</dbReference>
<dbReference type="NCBIfam" id="NF001531">
    <property type="entry name" value="PRK00364.2-2"/>
    <property type="match status" value="1"/>
</dbReference>
<dbReference type="EMBL" id="QRYW01000014">
    <property type="protein sequence ID" value="RGV27211.1"/>
    <property type="molecule type" value="Genomic_DNA"/>
</dbReference>
<evidence type="ECO:0000313" key="6">
    <source>
        <dbReference type="EMBL" id="MDB9222236.1"/>
    </source>
</evidence>
<dbReference type="Proteomes" id="UP001212263">
    <property type="component" value="Unassembled WGS sequence"/>
</dbReference>
<keyword evidence="2 3" id="KW-0143">Chaperone</keyword>
<dbReference type="Pfam" id="PF00166">
    <property type="entry name" value="Cpn10"/>
    <property type="match status" value="1"/>
</dbReference>
<protein>
    <recommendedName>
        <fullName evidence="3">Co-chaperonin GroES</fullName>
    </recommendedName>
    <alternativeName>
        <fullName evidence="3">10 kDa chaperonin</fullName>
    </alternativeName>
    <alternativeName>
        <fullName evidence="3">Chaperonin-10</fullName>
        <shortName evidence="3">Cpn10</shortName>
    </alternativeName>
</protein>
<comment type="function">
    <text evidence="3 4">Together with the chaperonin GroEL, plays an essential role in assisting protein folding. The GroEL-GroES system forms a nano-cage that allows encapsulation of the non-native substrate proteins and provides a physical environment optimized to promote and accelerate protein folding. GroES binds to the apical surface of the GroEL ring, thereby capping the opening of the GroEL channel.</text>
</comment>
<dbReference type="NCBIfam" id="NF001533">
    <property type="entry name" value="PRK00364.2-4"/>
    <property type="match status" value="1"/>
</dbReference>
<dbReference type="GO" id="GO:0044183">
    <property type="term" value="F:protein folding chaperone"/>
    <property type="evidence" value="ECO:0007669"/>
    <property type="project" value="InterPro"/>
</dbReference>
<dbReference type="GO" id="GO:0046872">
    <property type="term" value="F:metal ion binding"/>
    <property type="evidence" value="ECO:0007669"/>
    <property type="project" value="TreeGrafter"/>
</dbReference>
<reference evidence="5" key="2">
    <citation type="submission" date="2022-01" db="EMBL/GenBank/DDBJ databases">
        <title>Collection of gut derived symbiotic bacterial strains cultured from healthy donors.</title>
        <authorList>
            <person name="Lin H."/>
            <person name="Kohout C."/>
            <person name="Waligurski E."/>
            <person name="Pamer E.G."/>
        </authorList>
    </citation>
    <scope>NUCLEOTIDE SEQUENCE</scope>
    <source>
        <strain evidence="5">DFI.1.149</strain>
    </source>
</reference>
<dbReference type="Gene3D" id="2.30.33.40">
    <property type="entry name" value="GroES chaperonin"/>
    <property type="match status" value="1"/>
</dbReference>
<gene>
    <name evidence="3" type="primary">groES</name>
    <name evidence="3" type="synonym">groS</name>
    <name evidence="8" type="ORF">DWW24_07835</name>
    <name evidence="7" type="ORF">DWW57_05800</name>
    <name evidence="9" type="ORF">DXA53_10255</name>
    <name evidence="5" type="ORF">L0P03_19345</name>
    <name evidence="6" type="ORF">PN645_04350</name>
</gene>
<dbReference type="Proteomes" id="UP000284434">
    <property type="component" value="Unassembled WGS sequence"/>
</dbReference>
<evidence type="ECO:0000313" key="7">
    <source>
        <dbReference type="EMBL" id="RGU57475.1"/>
    </source>
</evidence>
<dbReference type="PRINTS" id="PR00297">
    <property type="entry name" value="CHAPERONIN10"/>
</dbReference>
<dbReference type="SUPFAM" id="SSF50129">
    <property type="entry name" value="GroES-like"/>
    <property type="match status" value="1"/>
</dbReference>
<dbReference type="InterPro" id="IPR037124">
    <property type="entry name" value="Chaperonin_GroES_sf"/>
</dbReference>
<evidence type="ECO:0000313" key="8">
    <source>
        <dbReference type="EMBL" id="RGV27211.1"/>
    </source>
</evidence>
<dbReference type="SMART" id="SM00883">
    <property type="entry name" value="Cpn10"/>
    <property type="match status" value="1"/>
</dbReference>
<evidence type="ECO:0000313" key="11">
    <source>
        <dbReference type="Proteomes" id="UP000284243"/>
    </source>
</evidence>
<dbReference type="EMBL" id="QSCO01000013">
    <property type="protein sequence ID" value="RGY06235.1"/>
    <property type="molecule type" value="Genomic_DNA"/>
</dbReference>
<dbReference type="Proteomes" id="UP000284243">
    <property type="component" value="Unassembled WGS sequence"/>
</dbReference>
<name>A0A1Y4ABQ3_9BACT</name>
<dbReference type="GO" id="GO:0051082">
    <property type="term" value="F:unfolded protein binding"/>
    <property type="evidence" value="ECO:0007669"/>
    <property type="project" value="TreeGrafter"/>
</dbReference>
<evidence type="ECO:0000313" key="9">
    <source>
        <dbReference type="EMBL" id="RGY06235.1"/>
    </source>
</evidence>
<sequence>MTLKTVLNKVIVEPVEAETVTKGGIIIPDTAQEKPQKGTVIATGKGKADEPMEVKAGDTVLFGKYSGTEVHIDDKKYLVMNQSDILAIL</sequence>
<accession>A0A1Y4ABQ3</accession>
<reference evidence="10 11" key="1">
    <citation type="submission" date="2018-08" db="EMBL/GenBank/DDBJ databases">
        <title>A genome reference for cultivated species of the human gut microbiota.</title>
        <authorList>
            <person name="Zou Y."/>
            <person name="Xue W."/>
            <person name="Luo G."/>
        </authorList>
    </citation>
    <scope>NUCLEOTIDE SEQUENCE [LARGE SCALE GENOMIC DNA]</scope>
    <source>
        <strain evidence="8 10">AF14-6AC</strain>
        <strain evidence="7 11">AF16-14</strain>
        <strain evidence="9 12">OF03-11</strain>
    </source>
</reference>
<dbReference type="EMBL" id="QRYC01000005">
    <property type="protein sequence ID" value="RGU57475.1"/>
    <property type="molecule type" value="Genomic_DNA"/>
</dbReference>
<evidence type="ECO:0000256" key="1">
    <source>
        <dbReference type="ARBA" id="ARBA00006975"/>
    </source>
</evidence>
<dbReference type="CDD" id="cd00320">
    <property type="entry name" value="cpn10"/>
    <property type="match status" value="1"/>
</dbReference>
<comment type="similarity">
    <text evidence="1 3 4">Belongs to the GroES chaperonin family.</text>
</comment>
<keyword evidence="3" id="KW-0963">Cytoplasm</keyword>
<dbReference type="InterPro" id="IPR011032">
    <property type="entry name" value="GroES-like_sf"/>
</dbReference>
<dbReference type="GO" id="GO:0005524">
    <property type="term" value="F:ATP binding"/>
    <property type="evidence" value="ECO:0007669"/>
    <property type="project" value="InterPro"/>
</dbReference>
<evidence type="ECO:0000256" key="2">
    <source>
        <dbReference type="ARBA" id="ARBA00023186"/>
    </source>
</evidence>
<dbReference type="Proteomes" id="UP000283426">
    <property type="component" value="Unassembled WGS sequence"/>
</dbReference>
<dbReference type="AlphaFoldDB" id="A0A1Y4ABQ3"/>
<dbReference type="GeneID" id="61275608"/>
<comment type="subunit">
    <text evidence="3">Heptamer of 7 subunits arranged in a ring. Interacts with the chaperonin GroEL.</text>
</comment>
<dbReference type="HAMAP" id="MF_00580">
    <property type="entry name" value="CH10"/>
    <property type="match status" value="1"/>
</dbReference>
<dbReference type="Proteomes" id="UP001199750">
    <property type="component" value="Unassembled WGS sequence"/>
</dbReference>
<dbReference type="GO" id="GO:0051087">
    <property type="term" value="F:protein-folding chaperone binding"/>
    <property type="evidence" value="ECO:0007669"/>
    <property type="project" value="TreeGrafter"/>
</dbReference>
<evidence type="ECO:0000313" key="5">
    <source>
        <dbReference type="EMBL" id="MCG4961976.1"/>
    </source>
</evidence>
<dbReference type="EMBL" id="JAQMRD010000004">
    <property type="protein sequence ID" value="MDB9222236.1"/>
    <property type="molecule type" value="Genomic_DNA"/>
</dbReference>
<evidence type="ECO:0000256" key="3">
    <source>
        <dbReference type="HAMAP-Rule" id="MF_00580"/>
    </source>
</evidence>
<comment type="caution">
    <text evidence="7">The sequence shown here is derived from an EMBL/GenBank/DDBJ whole genome shotgun (WGS) entry which is preliminary data.</text>
</comment>
<dbReference type="EMBL" id="JAKNDN010000052">
    <property type="protein sequence ID" value="MCG4961976.1"/>
    <property type="molecule type" value="Genomic_DNA"/>
</dbReference>
<organism evidence="7 11">
    <name type="scientific">Odoribacter splanchnicus</name>
    <dbReference type="NCBI Taxonomy" id="28118"/>
    <lineage>
        <taxon>Bacteria</taxon>
        <taxon>Pseudomonadati</taxon>
        <taxon>Bacteroidota</taxon>
        <taxon>Bacteroidia</taxon>
        <taxon>Bacteroidales</taxon>
        <taxon>Odoribacteraceae</taxon>
        <taxon>Odoribacter</taxon>
    </lineage>
</organism>
<dbReference type="GO" id="GO:0005737">
    <property type="term" value="C:cytoplasm"/>
    <property type="evidence" value="ECO:0007669"/>
    <property type="project" value="UniProtKB-SubCell"/>
</dbReference>
<reference evidence="6" key="3">
    <citation type="submission" date="2023-01" db="EMBL/GenBank/DDBJ databases">
        <title>Human gut microbiome strain richness.</title>
        <authorList>
            <person name="Chen-Liaw A."/>
        </authorList>
    </citation>
    <scope>NUCLEOTIDE SEQUENCE</scope>
    <source>
        <strain evidence="6">RTP21484st1_B7_RTP21484_190118</strain>
    </source>
</reference>
<proteinExistence type="inferred from homology"/>
<dbReference type="PANTHER" id="PTHR10772:SF63">
    <property type="entry name" value="20 KDA CHAPERONIN, CHLOROPLASTIC"/>
    <property type="match status" value="1"/>
</dbReference>